<feature type="transmembrane region" description="Helical" evidence="8">
    <location>
        <begin position="370"/>
        <end position="390"/>
    </location>
</feature>
<dbReference type="GO" id="GO:0042907">
    <property type="term" value="F:xanthine transmembrane transporter activity"/>
    <property type="evidence" value="ECO:0007669"/>
    <property type="project" value="TreeGrafter"/>
</dbReference>
<evidence type="ECO:0000256" key="5">
    <source>
        <dbReference type="ARBA" id="ARBA00022692"/>
    </source>
</evidence>
<keyword evidence="4" id="KW-1003">Cell membrane</keyword>
<dbReference type="EMBL" id="FWXI01000009">
    <property type="protein sequence ID" value="SMC79989.1"/>
    <property type="molecule type" value="Genomic_DNA"/>
</dbReference>
<dbReference type="AlphaFoldDB" id="A0A1W2C468"/>
<feature type="transmembrane region" description="Helical" evidence="8">
    <location>
        <begin position="41"/>
        <end position="60"/>
    </location>
</feature>
<keyword evidence="3" id="KW-0813">Transport</keyword>
<dbReference type="InterPro" id="IPR006043">
    <property type="entry name" value="NCS2"/>
</dbReference>
<name>A0A1W2C468_9FIRM</name>
<evidence type="ECO:0000256" key="8">
    <source>
        <dbReference type="SAM" id="Phobius"/>
    </source>
</evidence>
<evidence type="ECO:0000313" key="10">
    <source>
        <dbReference type="Proteomes" id="UP000192738"/>
    </source>
</evidence>
<evidence type="ECO:0000256" key="7">
    <source>
        <dbReference type="ARBA" id="ARBA00023136"/>
    </source>
</evidence>
<dbReference type="PANTHER" id="PTHR42810">
    <property type="entry name" value="PURINE PERMEASE C1399.01C-RELATED"/>
    <property type="match status" value="1"/>
</dbReference>
<comment type="subcellular location">
    <subcellularLocation>
        <location evidence="1">Cell membrane</location>
        <topology evidence="1">Multi-pass membrane protein</topology>
    </subcellularLocation>
</comment>
<comment type="similarity">
    <text evidence="2">Belongs to the nucleobase:cation symporter-2 (NCS2) (TC 2.A.40) family.</text>
</comment>
<feature type="transmembrane region" description="Helical" evidence="8">
    <location>
        <begin position="396"/>
        <end position="413"/>
    </location>
</feature>
<feature type="transmembrane region" description="Helical" evidence="8">
    <location>
        <begin position="187"/>
        <end position="206"/>
    </location>
</feature>
<proteinExistence type="inferred from homology"/>
<dbReference type="OrthoDB" id="9779092at2"/>
<dbReference type="InterPro" id="IPR006042">
    <property type="entry name" value="Xan_ur_permease"/>
</dbReference>
<dbReference type="Proteomes" id="UP000192738">
    <property type="component" value="Unassembled WGS sequence"/>
</dbReference>
<evidence type="ECO:0000256" key="1">
    <source>
        <dbReference type="ARBA" id="ARBA00004651"/>
    </source>
</evidence>
<dbReference type="PANTHER" id="PTHR42810:SF4">
    <property type="entry name" value="URIC ACID TRANSPORTER UACT"/>
    <property type="match status" value="1"/>
</dbReference>
<gene>
    <name evidence="9" type="ORF">SAMN04488500_109123</name>
</gene>
<dbReference type="NCBIfam" id="NF007995">
    <property type="entry name" value="PRK10720.1"/>
    <property type="match status" value="1"/>
</dbReference>
<feature type="transmembrane region" description="Helical" evidence="8">
    <location>
        <begin position="12"/>
        <end position="35"/>
    </location>
</feature>
<dbReference type="Pfam" id="PF00860">
    <property type="entry name" value="Xan_ur_permease"/>
    <property type="match status" value="1"/>
</dbReference>
<accession>A0A1W2C468</accession>
<dbReference type="NCBIfam" id="TIGR00801">
    <property type="entry name" value="ncs2"/>
    <property type="match status" value="1"/>
</dbReference>
<evidence type="ECO:0000256" key="4">
    <source>
        <dbReference type="ARBA" id="ARBA00022475"/>
    </source>
</evidence>
<dbReference type="STRING" id="112901.SAMN04488500_109123"/>
<dbReference type="RefSeq" id="WP_084576024.1">
    <property type="nucleotide sequence ID" value="NZ_CP155572.1"/>
</dbReference>
<keyword evidence="5 8" id="KW-0812">Transmembrane</keyword>
<feature type="transmembrane region" description="Helical" evidence="8">
    <location>
        <begin position="226"/>
        <end position="244"/>
    </location>
</feature>
<feature type="transmembrane region" description="Helical" evidence="8">
    <location>
        <begin position="335"/>
        <end position="358"/>
    </location>
</feature>
<evidence type="ECO:0000313" key="9">
    <source>
        <dbReference type="EMBL" id="SMC79989.1"/>
    </source>
</evidence>
<keyword evidence="10" id="KW-1185">Reference proteome</keyword>
<feature type="transmembrane region" description="Helical" evidence="8">
    <location>
        <begin position="121"/>
        <end position="142"/>
    </location>
</feature>
<evidence type="ECO:0000256" key="6">
    <source>
        <dbReference type="ARBA" id="ARBA00022989"/>
    </source>
</evidence>
<feature type="transmembrane region" description="Helical" evidence="8">
    <location>
        <begin position="304"/>
        <end position="323"/>
    </location>
</feature>
<keyword evidence="6 8" id="KW-1133">Transmembrane helix</keyword>
<evidence type="ECO:0000256" key="2">
    <source>
        <dbReference type="ARBA" id="ARBA00008821"/>
    </source>
</evidence>
<dbReference type="PROSITE" id="PS01116">
    <property type="entry name" value="XANTH_URACIL_PERMASE"/>
    <property type="match status" value="1"/>
</dbReference>
<feature type="transmembrane region" description="Helical" evidence="8">
    <location>
        <begin position="89"/>
        <end position="109"/>
    </location>
</feature>
<feature type="transmembrane region" description="Helical" evidence="8">
    <location>
        <begin position="162"/>
        <end position="180"/>
    </location>
</feature>
<evidence type="ECO:0000256" key="3">
    <source>
        <dbReference type="ARBA" id="ARBA00022448"/>
    </source>
</evidence>
<keyword evidence="7 8" id="KW-0472">Membrane</keyword>
<sequence>MSRRIIQVEDKLPLLQSIPLSLQHLFAMFGATVLVPFLFKINPATSLLMNGIGTLIYLFVCKGRIPAYLGSSFAFISPVFLIMSQYGYAAAQSGFIMFGFFFILMSLLVKKVGVKWIDVVFPPAAMGAIVATIGLELAPTAAGMAGLTGDLMQQLNIPADKAVIVSVFTLGITILGSVLFRGFFAVIPVLIGVLAGYSLSLVLGIVDLNSIMNAPWFEVPTLYTPEFNVSAMIIILPAMLVVLAEHISHLVVTGNIVDRDLIKEPGLHRSLFADGVSNVLSGFVGATPNTTYGENIGVMAITKVYSVWVIGGAATFAIALSFVGKLAALIRSIPVPVMGGVCILLFGVIAAAGIRMLVEKKVDYTQAKNLILTSTVLVLGLSGAAVKLGAVELKGMALGTIVSVLISLTFEVFDRMGILADQNEAPDEPGVQKAKA</sequence>
<dbReference type="GO" id="GO:0005886">
    <property type="term" value="C:plasma membrane"/>
    <property type="evidence" value="ECO:0007669"/>
    <property type="project" value="UniProtKB-SubCell"/>
</dbReference>
<organism evidence="9 10">
    <name type="scientific">Sporomusa malonica</name>
    <dbReference type="NCBI Taxonomy" id="112901"/>
    <lineage>
        <taxon>Bacteria</taxon>
        <taxon>Bacillati</taxon>
        <taxon>Bacillota</taxon>
        <taxon>Negativicutes</taxon>
        <taxon>Selenomonadales</taxon>
        <taxon>Sporomusaceae</taxon>
        <taxon>Sporomusa</taxon>
    </lineage>
</organism>
<reference evidence="9 10" key="1">
    <citation type="submission" date="2017-04" db="EMBL/GenBank/DDBJ databases">
        <authorList>
            <person name="Afonso C.L."/>
            <person name="Miller P.J."/>
            <person name="Scott M.A."/>
            <person name="Spackman E."/>
            <person name="Goraichik I."/>
            <person name="Dimitrov K.M."/>
            <person name="Suarez D.L."/>
            <person name="Swayne D.E."/>
        </authorList>
    </citation>
    <scope>NUCLEOTIDE SEQUENCE [LARGE SCALE GENOMIC DNA]</scope>
    <source>
        <strain evidence="9 10">DSM 5090</strain>
    </source>
</reference>
<protein>
    <submittedName>
        <fullName evidence="9">Uracil permease</fullName>
    </submittedName>
</protein>